<evidence type="ECO:0000256" key="1">
    <source>
        <dbReference type="SAM" id="SignalP"/>
    </source>
</evidence>
<accession>A0ABS0SDF4</accession>
<gene>
    <name evidence="2" type="ORF">IOD40_11595</name>
</gene>
<sequence>MRDWLRRHATLVAIAGFLGVASGTPGAMAATNDYPTVARVDYVVACMAVNGKDYLVMQKCSCSLDYIAERIPYETYERIETIMRMREGRGELALMFRTSRALEDEVQSFRRAQVEADLQCF</sequence>
<feature type="chain" id="PRO_5046030424" description="Secreted protein" evidence="1">
    <location>
        <begin position="30"/>
        <end position="121"/>
    </location>
</feature>
<dbReference type="Proteomes" id="UP000601789">
    <property type="component" value="Unassembled WGS sequence"/>
</dbReference>
<keyword evidence="1" id="KW-0732">Signal</keyword>
<dbReference type="EMBL" id="JADGMQ010000007">
    <property type="protein sequence ID" value="MBI1621306.1"/>
    <property type="molecule type" value="Genomic_DNA"/>
</dbReference>
<protein>
    <recommendedName>
        <fullName evidence="4">Secreted protein</fullName>
    </recommendedName>
</protein>
<feature type="signal peptide" evidence="1">
    <location>
        <begin position="1"/>
        <end position="29"/>
    </location>
</feature>
<dbReference type="RefSeq" id="WP_198476697.1">
    <property type="nucleotide sequence ID" value="NZ_JADGMQ010000007.1"/>
</dbReference>
<name>A0ABS0SDF4_9HYPH</name>
<evidence type="ECO:0000313" key="3">
    <source>
        <dbReference type="Proteomes" id="UP000601789"/>
    </source>
</evidence>
<proteinExistence type="predicted"/>
<comment type="caution">
    <text evidence="2">The sequence shown here is derived from an EMBL/GenBank/DDBJ whole genome shotgun (WGS) entry which is preliminary data.</text>
</comment>
<evidence type="ECO:0008006" key="4">
    <source>
        <dbReference type="Google" id="ProtNLM"/>
    </source>
</evidence>
<organism evidence="2 3">
    <name type="scientific">Aquamicrobium zhengzhouense</name>
    <dbReference type="NCBI Taxonomy" id="2781738"/>
    <lineage>
        <taxon>Bacteria</taxon>
        <taxon>Pseudomonadati</taxon>
        <taxon>Pseudomonadota</taxon>
        <taxon>Alphaproteobacteria</taxon>
        <taxon>Hyphomicrobiales</taxon>
        <taxon>Phyllobacteriaceae</taxon>
        <taxon>Aquamicrobium</taxon>
    </lineage>
</organism>
<reference evidence="2 3" key="1">
    <citation type="submission" date="2020-10" db="EMBL/GenBank/DDBJ databases">
        <title>Aquamicrobium zhengzhouensis sp. nov., a exopolysaccharide producing bacterium isolated from farmland soil.</title>
        <authorList>
            <person name="Wang X."/>
        </authorList>
    </citation>
    <scope>NUCLEOTIDE SEQUENCE [LARGE SCALE GENOMIC DNA]</scope>
    <source>
        <strain evidence="3">cd-1</strain>
    </source>
</reference>
<evidence type="ECO:0000313" key="2">
    <source>
        <dbReference type="EMBL" id="MBI1621306.1"/>
    </source>
</evidence>
<keyword evidence="3" id="KW-1185">Reference proteome</keyword>